<dbReference type="EMBL" id="LR798321">
    <property type="protein sequence ID" value="CAB5223320.1"/>
    <property type="molecule type" value="Genomic_DNA"/>
</dbReference>
<organism evidence="1">
    <name type="scientific">uncultured Caudovirales phage</name>
    <dbReference type="NCBI Taxonomy" id="2100421"/>
    <lineage>
        <taxon>Viruses</taxon>
        <taxon>Duplodnaviria</taxon>
        <taxon>Heunggongvirae</taxon>
        <taxon>Uroviricota</taxon>
        <taxon>Caudoviricetes</taxon>
        <taxon>Peduoviridae</taxon>
        <taxon>Maltschvirus</taxon>
        <taxon>Maltschvirus maltsch</taxon>
    </lineage>
</organism>
<gene>
    <name evidence="1" type="ORF">UFOVP383_23</name>
</gene>
<proteinExistence type="predicted"/>
<accession>A0A6J7X008</accession>
<sequence length="408" mass="43642">MGQIVAQGEQFETHVIADKYGNIVDYGIDSGEVDAFGRKRVSSPYTLFDSTMRYDKRADQWYEITAGGATTNFLTNASSLELKTTTASGDTVLRRTKQNFPYQAGKSLMILQSFVGAPLSSGLVQEVGFFNDQNGVMVRASGTTLQFVIRSFATGSAVENVVNQSEWNINTLPSLDFSKAQIFTTDLEWLGVGRVRCGFVIDGEIKYCHEFKHANNINSVYMQTAILPLSYRMANTTAQASGRTLQQICCSVLSEGGYEPDGATYSISQSVSSIPNVSGERLAAGIRMASGRTGNVILPTKIDVACATNDVVIWRLRLNPTVSGVTWAAANNGRGNVETTVSATSISGGTVVNTGLVSQGQSINLSVDTAIRLALGVNASGQSDTLMLTVDSESAAKVIGQIGWVEVV</sequence>
<protein>
    <submittedName>
        <fullName evidence="1">Uncharacterized protein</fullName>
    </submittedName>
</protein>
<evidence type="ECO:0000313" key="1">
    <source>
        <dbReference type="EMBL" id="CAB5223320.1"/>
    </source>
</evidence>
<name>A0A6J7X008_9CAUD</name>
<reference evidence="1" key="1">
    <citation type="submission" date="2020-05" db="EMBL/GenBank/DDBJ databases">
        <authorList>
            <person name="Chiriac C."/>
            <person name="Salcher M."/>
            <person name="Ghai R."/>
            <person name="Kavagutti S V."/>
        </authorList>
    </citation>
    <scope>NUCLEOTIDE SEQUENCE</scope>
</reference>